<dbReference type="PANTHER" id="PTHR43489:SF7">
    <property type="entry name" value="3-DEHYDRO-D-GULOSIDE 4-EPIMERASE-RELATED"/>
    <property type="match status" value="1"/>
</dbReference>
<dbReference type="InterPro" id="IPR050417">
    <property type="entry name" value="Sugar_Epim/Isomerase"/>
</dbReference>
<dbReference type="Pfam" id="PF01261">
    <property type="entry name" value="AP_endonuc_2"/>
    <property type="match status" value="1"/>
</dbReference>
<evidence type="ECO:0000313" key="4">
    <source>
        <dbReference type="Proteomes" id="UP000006804"/>
    </source>
</evidence>
<dbReference type="KEGG" id="tta:Theth_1096"/>
<evidence type="ECO:0000259" key="2">
    <source>
        <dbReference type="Pfam" id="PF01261"/>
    </source>
</evidence>
<dbReference type="STRING" id="688269.Theth_1096"/>
<keyword evidence="4" id="KW-1185">Reference proteome</keyword>
<dbReference type="OrthoDB" id="9814946at2"/>
<evidence type="ECO:0000313" key="3">
    <source>
        <dbReference type="EMBL" id="AEH51176.1"/>
    </source>
</evidence>
<name>F7YTG2_9THEM</name>
<dbReference type="PANTHER" id="PTHR43489">
    <property type="entry name" value="ISOMERASE"/>
    <property type="match status" value="1"/>
</dbReference>
<dbReference type="PATRIC" id="fig|688269.3.peg.1124"/>
<dbReference type="InterPro" id="IPR036237">
    <property type="entry name" value="Xyl_isomerase-like_sf"/>
</dbReference>
<dbReference type="Proteomes" id="UP000006804">
    <property type="component" value="Chromosome"/>
</dbReference>
<dbReference type="SUPFAM" id="SSF51658">
    <property type="entry name" value="Xylose isomerase-like"/>
    <property type="match status" value="1"/>
</dbReference>
<proteinExistence type="predicted"/>
<accession>F7YTG2</accession>
<protein>
    <submittedName>
        <fullName evidence="3">Xylose isomerase domain-containing protein TIM barrel</fullName>
    </submittedName>
</protein>
<dbReference type="InterPro" id="IPR053560">
    <property type="entry name" value="Hyi_epimerase/isomerase"/>
</dbReference>
<dbReference type="AlphaFoldDB" id="F7YTG2"/>
<dbReference type="RefSeq" id="WP_013932396.1">
    <property type="nucleotide sequence ID" value="NC_015707.1"/>
</dbReference>
<dbReference type="GO" id="GO:0016853">
    <property type="term" value="F:isomerase activity"/>
    <property type="evidence" value="ECO:0007669"/>
    <property type="project" value="UniProtKB-KW"/>
</dbReference>
<dbReference type="Gene3D" id="3.20.20.150">
    <property type="entry name" value="Divalent-metal-dependent TIM barrel enzymes"/>
    <property type="match status" value="1"/>
</dbReference>
<feature type="domain" description="Xylose isomerase-like TIM barrel" evidence="2">
    <location>
        <begin position="27"/>
        <end position="259"/>
    </location>
</feature>
<dbReference type="InterPro" id="IPR013022">
    <property type="entry name" value="Xyl_isomerase-like_TIM-brl"/>
</dbReference>
<organism evidence="3 4">
    <name type="scientific">Pseudothermotoga thermarum DSM 5069</name>
    <dbReference type="NCBI Taxonomy" id="688269"/>
    <lineage>
        <taxon>Bacteria</taxon>
        <taxon>Thermotogati</taxon>
        <taxon>Thermotogota</taxon>
        <taxon>Thermotogae</taxon>
        <taxon>Thermotogales</taxon>
        <taxon>Thermotogaceae</taxon>
        <taxon>Pseudothermotoga</taxon>
    </lineage>
</organism>
<sequence length="281" mass="31630">MKLSLVISTTDAAFNSLAFKGDLVKGIELAKKIGYDGVEIAIRDPKLADVNLIKKVVLDFKIQVVAIGTGQAYLAEGLNLIDEDENIRKKAFERLIDHINFASIFGAKVIIGFIRGKKKNRDEKQVQKLFIEQIAKLADYAQLLSVQLVIEPLNRYEIDFLNTLDETYELVKVLNHDSVGILADTFHMNIEEPRIEESLEKVKDKLYHFHVADSNRWAPGAGHIDFGSIIRTLRKIGYNSFLSVECLPLPGGAEKAARLAYETLKNIILDFEKISKTLEQT</sequence>
<keyword evidence="1 3" id="KW-0413">Isomerase</keyword>
<dbReference type="eggNOG" id="COG1082">
    <property type="taxonomic scope" value="Bacteria"/>
</dbReference>
<dbReference type="HOGENOM" id="CLU_050006_8_1_0"/>
<gene>
    <name evidence="3" type="ORF">Theth_1096</name>
</gene>
<evidence type="ECO:0000256" key="1">
    <source>
        <dbReference type="ARBA" id="ARBA00023235"/>
    </source>
</evidence>
<reference evidence="3 4" key="1">
    <citation type="submission" date="2010-11" db="EMBL/GenBank/DDBJ databases">
        <title>The complete genome of Thermotoga thermarum DSM 5069.</title>
        <authorList>
            <consortium name="US DOE Joint Genome Institute (JGI-PGF)"/>
            <person name="Lucas S."/>
            <person name="Copeland A."/>
            <person name="Lapidus A."/>
            <person name="Bruce D."/>
            <person name="Goodwin L."/>
            <person name="Pitluck S."/>
            <person name="Kyrpides N."/>
            <person name="Mavromatis K."/>
            <person name="Ivanova N."/>
            <person name="Zeytun A."/>
            <person name="Brettin T."/>
            <person name="Detter J.C."/>
            <person name="Tapia R."/>
            <person name="Han C."/>
            <person name="Land M."/>
            <person name="Hauser L."/>
            <person name="Markowitz V."/>
            <person name="Cheng J.-F."/>
            <person name="Hugenholtz P."/>
            <person name="Woyke T."/>
            <person name="Wu D."/>
            <person name="Spring S."/>
            <person name="Schroeder M."/>
            <person name="Brambilla E."/>
            <person name="Klenk H.-P."/>
            <person name="Eisen J.A."/>
        </authorList>
    </citation>
    <scope>NUCLEOTIDE SEQUENCE [LARGE SCALE GENOMIC DNA]</scope>
    <source>
        <strain evidence="3 4">DSM 5069</strain>
    </source>
</reference>
<dbReference type="NCBIfam" id="NF041099">
    <property type="entry name" value="keto_glucon_epim_IolO"/>
    <property type="match status" value="1"/>
</dbReference>
<dbReference type="EMBL" id="CP002351">
    <property type="protein sequence ID" value="AEH51176.1"/>
    <property type="molecule type" value="Genomic_DNA"/>
</dbReference>